<protein>
    <submittedName>
        <fullName evidence="3">Uncharacterized protein</fullName>
    </submittedName>
</protein>
<keyword evidence="2" id="KW-1133">Transmembrane helix</keyword>
<comment type="caution">
    <text evidence="3">The sequence shown here is derived from an EMBL/GenBank/DDBJ whole genome shotgun (WGS) entry which is preliminary data.</text>
</comment>
<name>A0AAE0YGB0_9GAST</name>
<feature type="region of interest" description="Disordered" evidence="1">
    <location>
        <begin position="409"/>
        <end position="434"/>
    </location>
</feature>
<proteinExistence type="predicted"/>
<evidence type="ECO:0000256" key="2">
    <source>
        <dbReference type="SAM" id="Phobius"/>
    </source>
</evidence>
<evidence type="ECO:0000313" key="4">
    <source>
        <dbReference type="Proteomes" id="UP001283361"/>
    </source>
</evidence>
<feature type="region of interest" description="Disordered" evidence="1">
    <location>
        <begin position="306"/>
        <end position="339"/>
    </location>
</feature>
<dbReference type="Proteomes" id="UP001283361">
    <property type="component" value="Unassembled WGS sequence"/>
</dbReference>
<feature type="compositionally biased region" description="Polar residues" evidence="1">
    <location>
        <begin position="319"/>
        <end position="329"/>
    </location>
</feature>
<dbReference type="EMBL" id="JAWDGP010006323">
    <property type="protein sequence ID" value="KAK3743109.1"/>
    <property type="molecule type" value="Genomic_DNA"/>
</dbReference>
<feature type="transmembrane region" description="Helical" evidence="2">
    <location>
        <begin position="547"/>
        <end position="567"/>
    </location>
</feature>
<evidence type="ECO:0000313" key="3">
    <source>
        <dbReference type="EMBL" id="KAK3743109.1"/>
    </source>
</evidence>
<accession>A0AAE0YGB0</accession>
<sequence>MICDGVSSDKIGSRQAPRVIILVKFITPGAQRTLKGRVRGAGVDMPKWCLKSSVAITCSAADEDTLKQLREVLLMEVLVDFVLFDTSHKKCSCPMVNFVKSLKETDVVVLTNSTCELEEYKNCGADVPGVTSVSVAGLLISPTDSKMKWAIKHHVIDLWNKAKVLKESWQRIIIFRAIIKDVSVSVVKLGDAAAKHGESHLVFGDVPPKPVPEPLQPEVRPVNMNLKEELWDMDAQKHEKAAKAFAEGVEDIMSELEQFDAFVGGESAAGGAAAPAQKSTDERVKQVNEAVMQADLENQLAQIKQDLKRKGRRKRRENSMSWLNKTQSALPPRRPSRSSSLKWFLSGARRYRREKSKTTKANFMPFKIFVGGDYASVFDSVAIDLASSIEANLPKHKLLLVQEAQAVKEAPTSSQEGSSENEAPIVLPNEQESNRLASDPVRLAMLAEGGAADDIDDLTEDDVVDELNSEIDYQNLLEEEERRLSQMSKSTRHDDLDELAVHSEVAVPPVAAAARAGGVASKAAPHSDDIEEEKRRAREQDHIFKNFIVFIVAIIGIIIIFAVLVIMSMKRRPSKEDLDFFQRARERQMWEHEQLLAQGRNIFSNYDGVTPQQSPFGAFSQPTYIGGDRDQMRPRGQPEVVHSDWAPPLNMDAPLLGGRHVITEFDEVPQPKSTVSQVEQI</sequence>
<evidence type="ECO:0000256" key="1">
    <source>
        <dbReference type="SAM" id="MobiDB-lite"/>
    </source>
</evidence>
<feature type="compositionally biased region" description="Basic residues" evidence="1">
    <location>
        <begin position="307"/>
        <end position="316"/>
    </location>
</feature>
<gene>
    <name evidence="3" type="ORF">RRG08_063972</name>
</gene>
<dbReference type="AlphaFoldDB" id="A0AAE0YGB0"/>
<feature type="compositionally biased region" description="Polar residues" evidence="1">
    <location>
        <begin position="411"/>
        <end position="421"/>
    </location>
</feature>
<reference evidence="3" key="1">
    <citation type="journal article" date="2023" name="G3 (Bethesda)">
        <title>A reference genome for the long-term kleptoplast-retaining sea slug Elysia crispata morphotype clarki.</title>
        <authorList>
            <person name="Eastman K.E."/>
            <person name="Pendleton A.L."/>
            <person name="Shaikh M.A."/>
            <person name="Suttiyut T."/>
            <person name="Ogas R."/>
            <person name="Tomko P."/>
            <person name="Gavelis G."/>
            <person name="Widhalm J.R."/>
            <person name="Wisecaver J.H."/>
        </authorList>
    </citation>
    <scope>NUCLEOTIDE SEQUENCE</scope>
    <source>
        <strain evidence="3">ECLA1</strain>
    </source>
</reference>
<keyword evidence="4" id="KW-1185">Reference proteome</keyword>
<keyword evidence="2" id="KW-0812">Transmembrane</keyword>
<organism evidence="3 4">
    <name type="scientific">Elysia crispata</name>
    <name type="common">lettuce slug</name>
    <dbReference type="NCBI Taxonomy" id="231223"/>
    <lineage>
        <taxon>Eukaryota</taxon>
        <taxon>Metazoa</taxon>
        <taxon>Spiralia</taxon>
        <taxon>Lophotrochozoa</taxon>
        <taxon>Mollusca</taxon>
        <taxon>Gastropoda</taxon>
        <taxon>Heterobranchia</taxon>
        <taxon>Euthyneura</taxon>
        <taxon>Panpulmonata</taxon>
        <taxon>Sacoglossa</taxon>
        <taxon>Placobranchoidea</taxon>
        <taxon>Plakobranchidae</taxon>
        <taxon>Elysia</taxon>
    </lineage>
</organism>
<keyword evidence="2" id="KW-0472">Membrane</keyword>